<sequence>MDVEVPRCWCGNPALVNAALVDPKPDGQTSSESRGAAGYKRPRIVEFGTPYIRPISSSGRQSVDLMHQFPAMHDLKIGGFLYLIGVFFFKSDGRIPFAHAIWHVFVALAASVHYLAILRHLFPELKSY</sequence>
<feature type="transmembrane region" description="Helical" evidence="1">
    <location>
        <begin position="101"/>
        <end position="122"/>
    </location>
</feature>
<dbReference type="OrthoDB" id="186812at2759"/>
<dbReference type="EMBL" id="CAKXAJ010026003">
    <property type="protein sequence ID" value="CAH2250133.1"/>
    <property type="molecule type" value="Genomic_DNA"/>
</dbReference>
<protein>
    <submittedName>
        <fullName evidence="2">Jg6851 protein</fullName>
    </submittedName>
</protein>
<evidence type="ECO:0000256" key="1">
    <source>
        <dbReference type="SAM" id="Phobius"/>
    </source>
</evidence>
<accession>A0A8S4S455</accession>
<comment type="caution">
    <text evidence="2">The sequence shown here is derived from an EMBL/GenBank/DDBJ whole genome shotgun (WGS) entry which is preliminary data.</text>
</comment>
<gene>
    <name evidence="2" type="primary">jg6851</name>
    <name evidence="2" type="ORF">PAEG_LOCUS22032</name>
</gene>
<keyword evidence="1" id="KW-0812">Transmembrane</keyword>
<dbReference type="AlphaFoldDB" id="A0A8S4S455"/>
<organism evidence="2 3">
    <name type="scientific">Pararge aegeria aegeria</name>
    <dbReference type="NCBI Taxonomy" id="348720"/>
    <lineage>
        <taxon>Eukaryota</taxon>
        <taxon>Metazoa</taxon>
        <taxon>Ecdysozoa</taxon>
        <taxon>Arthropoda</taxon>
        <taxon>Hexapoda</taxon>
        <taxon>Insecta</taxon>
        <taxon>Pterygota</taxon>
        <taxon>Neoptera</taxon>
        <taxon>Endopterygota</taxon>
        <taxon>Lepidoptera</taxon>
        <taxon>Glossata</taxon>
        <taxon>Ditrysia</taxon>
        <taxon>Papilionoidea</taxon>
        <taxon>Nymphalidae</taxon>
        <taxon>Satyrinae</taxon>
        <taxon>Satyrini</taxon>
        <taxon>Parargina</taxon>
        <taxon>Pararge</taxon>
    </lineage>
</organism>
<keyword evidence="1" id="KW-1133">Transmembrane helix</keyword>
<reference evidence="2" key="1">
    <citation type="submission" date="2022-03" db="EMBL/GenBank/DDBJ databases">
        <authorList>
            <person name="Lindestad O."/>
        </authorList>
    </citation>
    <scope>NUCLEOTIDE SEQUENCE</scope>
</reference>
<dbReference type="Proteomes" id="UP000838756">
    <property type="component" value="Unassembled WGS sequence"/>
</dbReference>
<keyword evidence="3" id="KW-1185">Reference proteome</keyword>
<keyword evidence="1" id="KW-0472">Membrane</keyword>
<name>A0A8S4S455_9NEOP</name>
<evidence type="ECO:0000313" key="2">
    <source>
        <dbReference type="EMBL" id="CAH2250133.1"/>
    </source>
</evidence>
<proteinExistence type="predicted"/>
<evidence type="ECO:0000313" key="3">
    <source>
        <dbReference type="Proteomes" id="UP000838756"/>
    </source>
</evidence>